<keyword evidence="2" id="KW-1185">Reference proteome</keyword>
<dbReference type="InterPro" id="IPR004401">
    <property type="entry name" value="YbaB/EbfC"/>
</dbReference>
<comment type="caution">
    <text evidence="1">The sequence shown here is derived from an EMBL/GenBank/DDBJ whole genome shotgun (WGS) entry which is preliminary data.</text>
</comment>
<dbReference type="Gene3D" id="3.30.1310.10">
    <property type="entry name" value="Nucleoid-associated protein YbaB-like domain"/>
    <property type="match status" value="1"/>
</dbReference>
<evidence type="ECO:0000313" key="2">
    <source>
        <dbReference type="Proteomes" id="UP000277256"/>
    </source>
</evidence>
<sequence length="126" mass="13540">MDNPLMDVEGARARLEAWKARAEQRAAETQAAALGLQALRITAADDNRIVDVTIDHTGNLLDVKCSDRITRQAAEHTSRAVVEAYRNAKRKLAEAAAEVVRDTVGADSATGRALLAGYAAGEEERP</sequence>
<gene>
    <name evidence="1" type="ORF">EIW28_12395</name>
</gene>
<keyword evidence="1" id="KW-0238">DNA-binding</keyword>
<name>A0A426UY59_9ACTN</name>
<dbReference type="AlphaFoldDB" id="A0A426UY59"/>
<protein>
    <submittedName>
        <fullName evidence="1">YbaB/EbfC family DNA-binding protein</fullName>
    </submittedName>
</protein>
<evidence type="ECO:0000313" key="1">
    <source>
        <dbReference type="EMBL" id="RRR99498.1"/>
    </source>
</evidence>
<reference evidence="1 2" key="1">
    <citation type="submission" date="2018-12" db="EMBL/GenBank/DDBJ databases">
        <title>Glycomyces sp. YIM 121974 draft genome.</title>
        <authorList>
            <person name="Li Q."/>
        </authorList>
    </citation>
    <scope>NUCLEOTIDE SEQUENCE [LARGE SCALE GENOMIC DNA]</scope>
    <source>
        <strain evidence="1 2">YIM 121974</strain>
    </source>
</reference>
<accession>A0A426UY59</accession>
<proteinExistence type="predicted"/>
<organism evidence="1 2">
    <name type="scientific">Glycomyces terrestris</name>
    <dbReference type="NCBI Taxonomy" id="2493553"/>
    <lineage>
        <taxon>Bacteria</taxon>
        <taxon>Bacillati</taxon>
        <taxon>Actinomycetota</taxon>
        <taxon>Actinomycetes</taxon>
        <taxon>Glycomycetales</taxon>
        <taxon>Glycomycetaceae</taxon>
        <taxon>Glycomyces</taxon>
    </lineage>
</organism>
<dbReference type="Proteomes" id="UP000277256">
    <property type="component" value="Unassembled WGS sequence"/>
</dbReference>
<dbReference type="GO" id="GO:0003677">
    <property type="term" value="F:DNA binding"/>
    <property type="evidence" value="ECO:0007669"/>
    <property type="project" value="UniProtKB-KW"/>
</dbReference>
<dbReference type="SUPFAM" id="SSF82607">
    <property type="entry name" value="YbaB-like"/>
    <property type="match status" value="1"/>
</dbReference>
<dbReference type="InterPro" id="IPR036894">
    <property type="entry name" value="YbaB-like_sf"/>
</dbReference>
<dbReference type="OrthoDB" id="3390159at2"/>
<dbReference type="EMBL" id="RSEB01000003">
    <property type="protein sequence ID" value="RRR99498.1"/>
    <property type="molecule type" value="Genomic_DNA"/>
</dbReference>
<dbReference type="Pfam" id="PF02575">
    <property type="entry name" value="YbaB_DNA_bd"/>
    <property type="match status" value="1"/>
</dbReference>
<dbReference type="RefSeq" id="WP_125248009.1">
    <property type="nucleotide sequence ID" value="NZ_RSEB01000003.1"/>
</dbReference>